<feature type="domain" description="SP-RING-type" evidence="6">
    <location>
        <begin position="964"/>
        <end position="1055"/>
    </location>
</feature>
<protein>
    <recommendedName>
        <fullName evidence="6">SP-RING-type domain-containing protein</fullName>
    </recommendedName>
</protein>
<feature type="compositionally biased region" description="Polar residues" evidence="5">
    <location>
        <begin position="169"/>
        <end position="181"/>
    </location>
</feature>
<dbReference type="Proteomes" id="UP001219355">
    <property type="component" value="Chromosome 2"/>
</dbReference>
<accession>A0AAF0DIR8</accession>
<reference evidence="7" key="1">
    <citation type="submission" date="2023-03" db="EMBL/GenBank/DDBJ databases">
        <title>Emydomyces testavorans Genome Sequence.</title>
        <authorList>
            <person name="Hoyer L."/>
        </authorList>
    </citation>
    <scope>NUCLEOTIDE SEQUENCE</scope>
    <source>
        <strain evidence="7">16-2883</strain>
    </source>
</reference>
<evidence type="ECO:0000256" key="4">
    <source>
        <dbReference type="PROSITE-ProRule" id="PRU00452"/>
    </source>
</evidence>
<feature type="compositionally biased region" description="Polar residues" evidence="5">
    <location>
        <begin position="84"/>
        <end position="94"/>
    </location>
</feature>
<feature type="compositionally biased region" description="Polar residues" evidence="5">
    <location>
        <begin position="1080"/>
        <end position="1089"/>
    </location>
</feature>
<proteinExistence type="predicted"/>
<dbReference type="Gene3D" id="3.30.40.10">
    <property type="entry name" value="Zinc/RING finger domain, C3HC4 (zinc finger)"/>
    <property type="match status" value="1"/>
</dbReference>
<dbReference type="Pfam" id="PF02891">
    <property type="entry name" value="zf-MIZ"/>
    <property type="match status" value="1"/>
</dbReference>
<feature type="region of interest" description="Disordered" evidence="5">
    <location>
        <begin position="55"/>
        <end position="187"/>
    </location>
</feature>
<dbReference type="PANTHER" id="PTHR10782:SF4">
    <property type="entry name" value="TONALLI, ISOFORM E"/>
    <property type="match status" value="1"/>
</dbReference>
<evidence type="ECO:0000256" key="1">
    <source>
        <dbReference type="ARBA" id="ARBA00022723"/>
    </source>
</evidence>
<dbReference type="InterPro" id="IPR013083">
    <property type="entry name" value="Znf_RING/FYVE/PHD"/>
</dbReference>
<dbReference type="GO" id="GO:0061665">
    <property type="term" value="F:SUMO ligase activity"/>
    <property type="evidence" value="ECO:0007669"/>
    <property type="project" value="TreeGrafter"/>
</dbReference>
<dbReference type="GO" id="GO:0016925">
    <property type="term" value="P:protein sumoylation"/>
    <property type="evidence" value="ECO:0007669"/>
    <property type="project" value="TreeGrafter"/>
</dbReference>
<gene>
    <name evidence="7" type="ORF">PRK78_004411</name>
</gene>
<keyword evidence="3" id="KW-0862">Zinc</keyword>
<keyword evidence="2 4" id="KW-0863">Zinc-finger</keyword>
<keyword evidence="8" id="KW-1185">Reference proteome</keyword>
<dbReference type="GO" id="GO:0008270">
    <property type="term" value="F:zinc ion binding"/>
    <property type="evidence" value="ECO:0007669"/>
    <property type="project" value="UniProtKB-KW"/>
</dbReference>
<feature type="region of interest" description="Disordered" evidence="5">
    <location>
        <begin position="1080"/>
        <end position="1108"/>
    </location>
</feature>
<evidence type="ECO:0000256" key="3">
    <source>
        <dbReference type="ARBA" id="ARBA00022833"/>
    </source>
</evidence>
<evidence type="ECO:0000256" key="5">
    <source>
        <dbReference type="SAM" id="MobiDB-lite"/>
    </source>
</evidence>
<feature type="region of interest" description="Disordered" evidence="5">
    <location>
        <begin position="525"/>
        <end position="571"/>
    </location>
</feature>
<feature type="compositionally biased region" description="Polar residues" evidence="5">
    <location>
        <begin position="123"/>
        <end position="147"/>
    </location>
</feature>
<dbReference type="PROSITE" id="PS51044">
    <property type="entry name" value="ZF_SP_RING"/>
    <property type="match status" value="1"/>
</dbReference>
<dbReference type="AlphaFoldDB" id="A0AAF0DIR8"/>
<dbReference type="PANTHER" id="PTHR10782">
    <property type="entry name" value="ZINC FINGER MIZ DOMAIN-CONTAINING PROTEIN"/>
    <property type="match status" value="1"/>
</dbReference>
<dbReference type="GO" id="GO:0000785">
    <property type="term" value="C:chromatin"/>
    <property type="evidence" value="ECO:0007669"/>
    <property type="project" value="TreeGrafter"/>
</dbReference>
<evidence type="ECO:0000313" key="7">
    <source>
        <dbReference type="EMBL" id="WEW58943.1"/>
    </source>
</evidence>
<sequence>MPGQSARRTSRINRRPSVRLTGIDATGISLSLANATASRFLGGHQKSWMQGLSVAEQGHTSQRSVDPASTKPPTGSGAECAEKTNANFTHLLSPQSPPNEETLLQPPPTEPQLAPMSRGQVAQHPQSTVPSRSPSVVNLQTPESSGLPTPGDFNTAPSPAPHDEFETAGASQHATSHSISAAEQPPNCLPLTTEMQSSTQDPAAHGHKRMRTGETTWLDTTTPSQTGRSPRSKQAEIENQLCNNVRTPTDRLGFPVRIDPTFPSLKHVAQDISRNLEFLKSQATSAGCVRVKVLQSVCNAEDFFFLALHQTLCVNAINPKLLMAVPGFGFDQISGLSVIRDALLSRYSVTFLRLCSEFPAEFTGLVRNNQAYMQSMKAVTFCLPLLARGWPVLVNIIRQRQYPPLIDELVCRFIVPSCMVQRALFHRFCELLYGGRSVELLRKLHEIHLLDRNYYDARLAKTQSGHLIPPAQVHHEHQHVIQEYKNACLLFGNSTGLRIAASALPTPIATTTPVTPTVDFQNVTAPTQHQAPSTSQLPPQSTLPNQPHVSQQAPGPDPQTQETQRSQSRPTTLHQNIAQVHYAHNGVSQQTPQLQRPQPRVAIQSGSVSQNHFQYAPNGTYLQNFGATAQQPPQYQPHATIQHVSHCQNTPGGISQRSVSAVIQPTQQAQLYTRIQYGNITQHSYGPNNTPPQFVLPSNFPRPTVTDMRLPVQTQQRSQAPRLSTSFAHNPPAPGTPLLPRAGVMTPEIANPNPYVIGLHQMHLRVGARELTDTNNNDLSKRLLIYLDSFAVQPFCLGPQEVNFSCHLVLSSEAFQKLPVRLPSSQHGYSQQGFTSGTQMYQLRCVRWNSAKEDLTDEVWATLDCVWPNAIYIHVNNTEHLVRRKFHNGRDLPLNVSESLKQGDNAINVTVLRNPGESTKVVYYVAVEILESMERGRVRDSIEVLSKPASLGRIIERLGNPAVDDDEIAIVDDYIAIDLIDPFMARIFDTPVRGKFCLHWECFDLETFLNTRMVPHSNGHTMAESWKCPICRQDARPKSLVIDEFLLDIRVQLAQQNQLDDVKAIMVKKDGSWAPKIEQNTTTDQQVITSRKGDTDMDKNGTKNSPTWITPKRCAPEVIELD</sequence>
<evidence type="ECO:0000313" key="8">
    <source>
        <dbReference type="Proteomes" id="UP001219355"/>
    </source>
</evidence>
<name>A0AAF0DIR8_9EURO</name>
<feature type="compositionally biased region" description="Basic and acidic residues" evidence="5">
    <location>
        <begin position="1091"/>
        <end position="1101"/>
    </location>
</feature>
<dbReference type="EMBL" id="CP120628">
    <property type="protein sequence ID" value="WEW58943.1"/>
    <property type="molecule type" value="Genomic_DNA"/>
</dbReference>
<organism evidence="7 8">
    <name type="scientific">Emydomyces testavorans</name>
    <dbReference type="NCBI Taxonomy" id="2070801"/>
    <lineage>
        <taxon>Eukaryota</taxon>
        <taxon>Fungi</taxon>
        <taxon>Dikarya</taxon>
        <taxon>Ascomycota</taxon>
        <taxon>Pezizomycotina</taxon>
        <taxon>Eurotiomycetes</taxon>
        <taxon>Eurotiomycetidae</taxon>
        <taxon>Onygenales</taxon>
        <taxon>Nannizziopsiaceae</taxon>
        <taxon>Emydomyces</taxon>
    </lineage>
</organism>
<evidence type="ECO:0000256" key="2">
    <source>
        <dbReference type="ARBA" id="ARBA00022771"/>
    </source>
</evidence>
<dbReference type="InterPro" id="IPR004181">
    <property type="entry name" value="Znf_MIZ"/>
</dbReference>
<keyword evidence="1" id="KW-0479">Metal-binding</keyword>
<evidence type="ECO:0000259" key="6">
    <source>
        <dbReference type="PROSITE" id="PS51044"/>
    </source>
</evidence>